<evidence type="ECO:0000313" key="2">
    <source>
        <dbReference type="Proteomes" id="UP000663853"/>
    </source>
</evidence>
<accession>A0A8H3BHP9</accession>
<comment type="caution">
    <text evidence="1">The sequence shown here is derived from an EMBL/GenBank/DDBJ whole genome shotgun (WGS) entry which is preliminary data.</text>
</comment>
<name>A0A8H3BHP9_9AGAM</name>
<dbReference type="AlphaFoldDB" id="A0A8H3BHP9"/>
<gene>
    <name evidence="1" type="ORF">RDB_LOCUS57274</name>
</gene>
<feature type="non-terminal residue" evidence="1">
    <location>
        <position position="1"/>
    </location>
</feature>
<protein>
    <submittedName>
        <fullName evidence="1">Uncharacterized protein</fullName>
    </submittedName>
</protein>
<reference evidence="1" key="1">
    <citation type="submission" date="2021-01" db="EMBL/GenBank/DDBJ databases">
        <authorList>
            <person name="Kaushik A."/>
        </authorList>
    </citation>
    <scope>NUCLEOTIDE SEQUENCE</scope>
    <source>
        <strain evidence="1">AG6-10EEA</strain>
    </source>
</reference>
<evidence type="ECO:0000313" key="1">
    <source>
        <dbReference type="EMBL" id="CAE6457206.1"/>
    </source>
</evidence>
<dbReference type="EMBL" id="CAJMXA010001285">
    <property type="protein sequence ID" value="CAE6457206.1"/>
    <property type="molecule type" value="Genomic_DNA"/>
</dbReference>
<organism evidence="1 2">
    <name type="scientific">Rhizoctonia solani</name>
    <dbReference type="NCBI Taxonomy" id="456999"/>
    <lineage>
        <taxon>Eukaryota</taxon>
        <taxon>Fungi</taxon>
        <taxon>Dikarya</taxon>
        <taxon>Basidiomycota</taxon>
        <taxon>Agaricomycotina</taxon>
        <taxon>Agaricomycetes</taxon>
        <taxon>Cantharellales</taxon>
        <taxon>Ceratobasidiaceae</taxon>
        <taxon>Rhizoctonia</taxon>
    </lineage>
</organism>
<dbReference type="Proteomes" id="UP000663853">
    <property type="component" value="Unassembled WGS sequence"/>
</dbReference>
<proteinExistence type="predicted"/>
<sequence>MTMLHPISVIHGQWWPPPKSGHRRRVPSSHHALNRVCSHRAPSRQGTSLAWMDHLFVKVYIATHGRGSIAAQSSPFAKVQAPDNPRLRLPAISASGMSNRASASARTTSSAASSTCGLGTASMVTRGAFGVAGIAGLVGAALLEMWHAVIGNFFECACGVSDCFSLNVVYLFSLGRAGFAGCMM</sequence>